<dbReference type="Gene3D" id="3.90.550.20">
    <property type="match status" value="1"/>
</dbReference>
<keyword evidence="1" id="KW-0472">Membrane</keyword>
<evidence type="ECO:0008006" key="4">
    <source>
        <dbReference type="Google" id="ProtNLM"/>
    </source>
</evidence>
<dbReference type="SUPFAM" id="SSF53448">
    <property type="entry name" value="Nucleotide-diphospho-sugar transferases"/>
    <property type="match status" value="1"/>
</dbReference>
<feature type="transmembrane region" description="Helical" evidence="1">
    <location>
        <begin position="12"/>
        <end position="34"/>
    </location>
</feature>
<name>A0A2U2EDE8_9FIRM</name>
<gene>
    <name evidence="2" type="ORF">LD38_14750</name>
</gene>
<keyword evidence="1" id="KW-1133">Transmembrane helix</keyword>
<dbReference type="AlphaFoldDB" id="A0A2U2EDE8"/>
<evidence type="ECO:0000313" key="2">
    <source>
        <dbReference type="EMBL" id="PWE82521.1"/>
    </source>
</evidence>
<dbReference type="Pfam" id="PF05704">
    <property type="entry name" value="Caps_synth"/>
    <property type="match status" value="1"/>
</dbReference>
<proteinExistence type="predicted"/>
<dbReference type="Proteomes" id="UP000245905">
    <property type="component" value="Unassembled WGS sequence"/>
</dbReference>
<comment type="caution">
    <text evidence="2">The sequence shown here is derived from an EMBL/GenBank/DDBJ whole genome shotgun (WGS) entry which is preliminary data.</text>
</comment>
<dbReference type="GO" id="GO:0016757">
    <property type="term" value="F:glycosyltransferase activity"/>
    <property type="evidence" value="ECO:0007669"/>
    <property type="project" value="InterPro"/>
</dbReference>
<evidence type="ECO:0000313" key="3">
    <source>
        <dbReference type="Proteomes" id="UP000245905"/>
    </source>
</evidence>
<organism evidence="2 3">
    <name type="scientific">Agathobacter rectalis</name>
    <dbReference type="NCBI Taxonomy" id="39491"/>
    <lineage>
        <taxon>Bacteria</taxon>
        <taxon>Bacillati</taxon>
        <taxon>Bacillota</taxon>
        <taxon>Clostridia</taxon>
        <taxon>Lachnospirales</taxon>
        <taxon>Lachnospiraceae</taxon>
        <taxon>Agathobacter</taxon>
    </lineage>
</organism>
<dbReference type="RefSeq" id="WP_109258686.1">
    <property type="nucleotide sequence ID" value="NZ_JRFS01000042.1"/>
</dbReference>
<accession>A0A2U2EDE8</accession>
<dbReference type="InterPro" id="IPR029044">
    <property type="entry name" value="Nucleotide-diphossugar_trans"/>
</dbReference>
<sequence>MIKRIKNICRRWWGQFWHFSPMIAIGDFLCTTIFRNSNGKLKHKIIQSYYERAKKIIAKKYKNIILEWKNISLNDQKISLNDNIFIFWWQGIDDAPPIIKKCICSIKKNAGKHKVILLDKSNYYQYANIPKYIIDKVNKGKINFTLFSDILRCCLLYENGGIWIDPTCYMTKQFDEEMYNNSFYTIKHGDDWEFPICKGYWATFFLASTKKNPLMGFMRNLFFEFWKNEKYFIVYLSIDLFLSIAYDEFDWARNMIQNIPYNNKHRDDLRNMLLKNGGKNFEELCHQVNADTYINKLTYKMFIEDVTYEENALYD</sequence>
<dbReference type="InterPro" id="IPR008441">
    <property type="entry name" value="AfumC-like_glycosyl_Trfase"/>
</dbReference>
<reference evidence="2 3" key="1">
    <citation type="submission" date="2014-09" db="EMBL/GenBank/DDBJ databases">
        <title>Butyrate-producing bacteria isolated from human gut.</title>
        <authorList>
            <person name="Zhang Q."/>
            <person name="Zhao L."/>
        </authorList>
    </citation>
    <scope>NUCLEOTIDE SEQUENCE [LARGE SCALE GENOMIC DNA]</scope>
    <source>
        <strain evidence="2 3">R22</strain>
    </source>
</reference>
<protein>
    <recommendedName>
        <fullName evidence="4">Capsular biosynthesis protein</fullName>
    </recommendedName>
</protein>
<keyword evidence="1" id="KW-0812">Transmembrane</keyword>
<evidence type="ECO:0000256" key="1">
    <source>
        <dbReference type="SAM" id="Phobius"/>
    </source>
</evidence>
<dbReference type="EMBL" id="JRFS01000042">
    <property type="protein sequence ID" value="PWE82521.1"/>
    <property type="molecule type" value="Genomic_DNA"/>
</dbReference>